<dbReference type="HOGENOM" id="CLU_2109798_0_0_1"/>
<dbReference type="AlphaFoldDB" id="A0A0D0DZI8"/>
<accession>A0A0D0DZI8</accession>
<reference evidence="2" key="2">
    <citation type="submission" date="2015-01" db="EMBL/GenBank/DDBJ databases">
        <title>Evolutionary Origins and Diversification of the Mycorrhizal Mutualists.</title>
        <authorList>
            <consortium name="DOE Joint Genome Institute"/>
            <consortium name="Mycorrhizal Genomics Consortium"/>
            <person name="Kohler A."/>
            <person name="Kuo A."/>
            <person name="Nagy L.G."/>
            <person name="Floudas D."/>
            <person name="Copeland A."/>
            <person name="Barry K.W."/>
            <person name="Cichocki N."/>
            <person name="Veneault-Fourrey C."/>
            <person name="LaButti K."/>
            <person name="Lindquist E.A."/>
            <person name="Lipzen A."/>
            <person name="Lundell T."/>
            <person name="Morin E."/>
            <person name="Murat C."/>
            <person name="Riley R."/>
            <person name="Ohm R."/>
            <person name="Sun H."/>
            <person name="Tunlid A."/>
            <person name="Henrissat B."/>
            <person name="Grigoriev I.V."/>
            <person name="Hibbett D.S."/>
            <person name="Martin F."/>
        </authorList>
    </citation>
    <scope>NUCLEOTIDE SEQUENCE [LARGE SCALE GENOMIC DNA]</scope>
    <source>
        <strain evidence="2">Ve08.2h10</strain>
    </source>
</reference>
<keyword evidence="2" id="KW-1185">Reference proteome</keyword>
<gene>
    <name evidence="1" type="ORF">PAXRUDRAFT_346981</name>
</gene>
<evidence type="ECO:0000313" key="2">
    <source>
        <dbReference type="Proteomes" id="UP000054538"/>
    </source>
</evidence>
<sequence>MNSVEFSIELEQRWRCGGKPSDVFDECLTPTPSNRLSLMCNLAVSPSLRLLYTHCQEYTRTGRAVSASKVAPVRRAVPRSFTNSAGVQLKVQYRPRVFFTAQPSPMIQELWNCCR</sequence>
<dbReference type="InParanoid" id="A0A0D0DZI8"/>
<evidence type="ECO:0000313" key="1">
    <source>
        <dbReference type="EMBL" id="KIK95946.1"/>
    </source>
</evidence>
<organism evidence="1 2">
    <name type="scientific">Paxillus rubicundulus Ve08.2h10</name>
    <dbReference type="NCBI Taxonomy" id="930991"/>
    <lineage>
        <taxon>Eukaryota</taxon>
        <taxon>Fungi</taxon>
        <taxon>Dikarya</taxon>
        <taxon>Basidiomycota</taxon>
        <taxon>Agaricomycotina</taxon>
        <taxon>Agaricomycetes</taxon>
        <taxon>Agaricomycetidae</taxon>
        <taxon>Boletales</taxon>
        <taxon>Paxilineae</taxon>
        <taxon>Paxillaceae</taxon>
        <taxon>Paxillus</taxon>
    </lineage>
</organism>
<dbReference type="Proteomes" id="UP000054538">
    <property type="component" value="Unassembled WGS sequence"/>
</dbReference>
<reference evidence="1 2" key="1">
    <citation type="submission" date="2014-04" db="EMBL/GenBank/DDBJ databases">
        <authorList>
            <consortium name="DOE Joint Genome Institute"/>
            <person name="Kuo A."/>
            <person name="Kohler A."/>
            <person name="Jargeat P."/>
            <person name="Nagy L.G."/>
            <person name="Floudas D."/>
            <person name="Copeland A."/>
            <person name="Barry K.W."/>
            <person name="Cichocki N."/>
            <person name="Veneault-Fourrey C."/>
            <person name="LaButti K."/>
            <person name="Lindquist E.A."/>
            <person name="Lipzen A."/>
            <person name="Lundell T."/>
            <person name="Morin E."/>
            <person name="Murat C."/>
            <person name="Sun H."/>
            <person name="Tunlid A."/>
            <person name="Henrissat B."/>
            <person name="Grigoriev I.V."/>
            <person name="Hibbett D.S."/>
            <person name="Martin F."/>
            <person name="Nordberg H.P."/>
            <person name="Cantor M.N."/>
            <person name="Hua S.X."/>
        </authorList>
    </citation>
    <scope>NUCLEOTIDE SEQUENCE [LARGE SCALE GENOMIC DNA]</scope>
    <source>
        <strain evidence="1 2">Ve08.2h10</strain>
    </source>
</reference>
<name>A0A0D0DZI8_9AGAM</name>
<proteinExistence type="predicted"/>
<dbReference type="EMBL" id="KN825012">
    <property type="protein sequence ID" value="KIK95946.1"/>
    <property type="molecule type" value="Genomic_DNA"/>
</dbReference>
<protein>
    <submittedName>
        <fullName evidence="1">Uncharacterized protein</fullName>
    </submittedName>
</protein>